<name>A0A9N8DWX9_9STRA</name>
<gene>
    <name evidence="1" type="ORF">SEMRO_334_G119941.1</name>
</gene>
<dbReference type="AlphaFoldDB" id="A0A9N8DWX9"/>
<sequence length="102" mass="11421">MLFGKLLFRIEKWPHRGLIDTFVSLGSSCRLLTPSTEPTTRSSSRWGGGVPELPFYDAETYCFGSLSSTVHFGDEARLVPVPVPCWFDRSRSIGSFSLVTQF</sequence>
<comment type="caution">
    <text evidence="1">The sequence shown here is derived from an EMBL/GenBank/DDBJ whole genome shotgun (WGS) entry which is preliminary data.</text>
</comment>
<proteinExistence type="predicted"/>
<keyword evidence="2" id="KW-1185">Reference proteome</keyword>
<accession>A0A9N8DWX9</accession>
<evidence type="ECO:0000313" key="2">
    <source>
        <dbReference type="Proteomes" id="UP001153069"/>
    </source>
</evidence>
<dbReference type="Proteomes" id="UP001153069">
    <property type="component" value="Unassembled WGS sequence"/>
</dbReference>
<protein>
    <submittedName>
        <fullName evidence="1">Uncharacterized protein</fullName>
    </submittedName>
</protein>
<dbReference type="EMBL" id="CAICTM010000333">
    <property type="protein sequence ID" value="CAB9508130.1"/>
    <property type="molecule type" value="Genomic_DNA"/>
</dbReference>
<reference evidence="1" key="1">
    <citation type="submission" date="2020-06" db="EMBL/GenBank/DDBJ databases">
        <authorList>
            <consortium name="Plant Systems Biology data submission"/>
        </authorList>
    </citation>
    <scope>NUCLEOTIDE SEQUENCE</scope>
    <source>
        <strain evidence="1">D6</strain>
    </source>
</reference>
<evidence type="ECO:0000313" key="1">
    <source>
        <dbReference type="EMBL" id="CAB9508130.1"/>
    </source>
</evidence>
<organism evidence="1 2">
    <name type="scientific">Seminavis robusta</name>
    <dbReference type="NCBI Taxonomy" id="568900"/>
    <lineage>
        <taxon>Eukaryota</taxon>
        <taxon>Sar</taxon>
        <taxon>Stramenopiles</taxon>
        <taxon>Ochrophyta</taxon>
        <taxon>Bacillariophyta</taxon>
        <taxon>Bacillariophyceae</taxon>
        <taxon>Bacillariophycidae</taxon>
        <taxon>Naviculales</taxon>
        <taxon>Naviculaceae</taxon>
        <taxon>Seminavis</taxon>
    </lineage>
</organism>